<evidence type="ECO:0000259" key="1">
    <source>
        <dbReference type="Pfam" id="PF00501"/>
    </source>
</evidence>
<dbReference type="InterPro" id="IPR045851">
    <property type="entry name" value="AMP-bd_C_sf"/>
</dbReference>
<dbReference type="PANTHER" id="PTHR43767:SF11">
    <property type="entry name" value="MEDIUM-CHAIN-FATTY-ACID--COA LIGASE"/>
    <property type="match status" value="1"/>
</dbReference>
<dbReference type="Pfam" id="PF00501">
    <property type="entry name" value="AMP-binding"/>
    <property type="match status" value="1"/>
</dbReference>
<gene>
    <name evidence="3" type="ORF">SCFA_80014</name>
</gene>
<protein>
    <submittedName>
        <fullName evidence="3">Long-chain-fatty-acid--CoA ligase</fullName>
        <ecNumber evidence="3">6.2.1.3</ecNumber>
    </submittedName>
</protein>
<dbReference type="InterPro" id="IPR025110">
    <property type="entry name" value="AMP-bd_C"/>
</dbReference>
<evidence type="ECO:0000313" key="3">
    <source>
        <dbReference type="EMBL" id="VFU18257.1"/>
    </source>
</evidence>
<feature type="domain" description="AMP-dependent synthetase/ligase" evidence="1">
    <location>
        <begin position="29"/>
        <end position="409"/>
    </location>
</feature>
<organism evidence="3">
    <name type="scientific">anaerobic digester metagenome</name>
    <dbReference type="NCBI Taxonomy" id="1263854"/>
    <lineage>
        <taxon>unclassified sequences</taxon>
        <taxon>metagenomes</taxon>
        <taxon>ecological metagenomes</taxon>
    </lineage>
</organism>
<dbReference type="AlphaFoldDB" id="A0A485M4F9"/>
<dbReference type="PROSITE" id="PS00455">
    <property type="entry name" value="AMP_BINDING"/>
    <property type="match status" value="1"/>
</dbReference>
<feature type="domain" description="AMP-binding enzyme C-terminal" evidence="2">
    <location>
        <begin position="459"/>
        <end position="541"/>
    </location>
</feature>
<dbReference type="NCBIfam" id="NF004837">
    <property type="entry name" value="PRK06187.1"/>
    <property type="match status" value="1"/>
</dbReference>
<dbReference type="Gene3D" id="3.40.50.12780">
    <property type="entry name" value="N-terminal domain of ligase-like"/>
    <property type="match status" value="1"/>
</dbReference>
<evidence type="ECO:0000259" key="2">
    <source>
        <dbReference type="Pfam" id="PF13193"/>
    </source>
</evidence>
<dbReference type="SUPFAM" id="SSF56801">
    <property type="entry name" value="Acetyl-CoA synthetase-like"/>
    <property type="match status" value="1"/>
</dbReference>
<dbReference type="PANTHER" id="PTHR43767">
    <property type="entry name" value="LONG-CHAIN-FATTY-ACID--COA LIGASE"/>
    <property type="match status" value="1"/>
</dbReference>
<reference evidence="3" key="1">
    <citation type="submission" date="2019-03" db="EMBL/GenBank/DDBJ databases">
        <authorList>
            <person name="Hao L."/>
        </authorList>
    </citation>
    <scope>NUCLEOTIDE SEQUENCE</scope>
</reference>
<dbReference type="InterPro" id="IPR020845">
    <property type="entry name" value="AMP-binding_CS"/>
</dbReference>
<name>A0A485M4F9_9ZZZZ</name>
<dbReference type="EMBL" id="CAADRM010000147">
    <property type="protein sequence ID" value="VFU18257.1"/>
    <property type="molecule type" value="Genomic_DNA"/>
</dbReference>
<proteinExistence type="predicted"/>
<dbReference type="EC" id="6.2.1.3" evidence="3"/>
<dbReference type="Gene3D" id="3.30.300.30">
    <property type="match status" value="1"/>
</dbReference>
<keyword evidence="3" id="KW-0436">Ligase</keyword>
<dbReference type="GO" id="GO:0004467">
    <property type="term" value="F:long-chain fatty acid-CoA ligase activity"/>
    <property type="evidence" value="ECO:0007669"/>
    <property type="project" value="UniProtKB-EC"/>
</dbReference>
<dbReference type="InterPro" id="IPR000873">
    <property type="entry name" value="AMP-dep_synth/lig_dom"/>
</dbReference>
<dbReference type="InterPro" id="IPR050237">
    <property type="entry name" value="ATP-dep_AMP-bd_enzyme"/>
</dbReference>
<sequence length="563" mass="63348">MNELLFSSGTYYEYPLIIKKILTSALRYAPSRTISYRDRLTYTYTTLEERIKRLAGALSALGMEKGDVVGMIDYNSHRFLETYFAVPMMGAVLATFNWRQGIAELGHTISHASPRVLIVHEDFLCLLKKVKDSLGNVHHLVLIKESEQPEEPFFSFTGEYEDLLIQTQPEYEFEDFDENTPATLYYTSGTTGLPKGVSFTHRQIVLHTLTLGLTLGSYSSKIRFSSKDVFMPLVPMWKEHAWGLPYLAAMLGAQQVYTGKFDTECLLHLFKKYRVTFSVCVPTALHLILEHPYANGLDFSQCKLIVTGARLSEKLAKIALSRGLKITSAFGLSEACPLVSMAHLKGDLDGRATRKKIEALTGAGLPAPLVDVEIAETSEHLMETGNRRNGNLPQGQIVVRAPWLAREYHRDPKKTIDLWKRGWLYTGDLGFIDKDGHIHITDRVGNVSKSGGEWISHQKIENLVRQYPGVQDAAVIAIPDEVWGERPAVLVVIDEAHESLVNSTQIEKFMYSFVRTGDLPKYALPDKYLIVDEIPKTEVQKIDFRHIMERYGGLLFPAAEGTG</sequence>
<dbReference type="InterPro" id="IPR042099">
    <property type="entry name" value="ANL_N_sf"/>
</dbReference>
<accession>A0A485M4F9</accession>
<dbReference type="Pfam" id="PF13193">
    <property type="entry name" value="AMP-binding_C"/>
    <property type="match status" value="1"/>
</dbReference>